<feature type="region of interest" description="Disordered" evidence="12">
    <location>
        <begin position="843"/>
        <end position="904"/>
    </location>
</feature>
<dbReference type="InterPro" id="IPR000198">
    <property type="entry name" value="RhoGAP_dom"/>
</dbReference>
<dbReference type="GO" id="GO:0005654">
    <property type="term" value="C:nucleoplasm"/>
    <property type="evidence" value="ECO:0007669"/>
    <property type="project" value="TreeGrafter"/>
</dbReference>
<reference evidence="15" key="3">
    <citation type="submission" date="2025-09" db="UniProtKB">
        <authorList>
            <consortium name="Ensembl"/>
        </authorList>
    </citation>
    <scope>IDENTIFICATION</scope>
</reference>
<keyword evidence="6" id="KW-0963">Cytoplasm</keyword>
<feature type="compositionally biased region" description="Low complexity" evidence="12">
    <location>
        <begin position="1505"/>
        <end position="1517"/>
    </location>
</feature>
<comment type="similarity">
    <text evidence="3">Belongs to the PX domain-containing GAP family.</text>
</comment>
<evidence type="ECO:0000256" key="2">
    <source>
        <dbReference type="ARBA" id="ARBA00004496"/>
    </source>
</evidence>
<evidence type="ECO:0000313" key="16">
    <source>
        <dbReference type="Proteomes" id="UP000314980"/>
    </source>
</evidence>
<comment type="subcellular location">
    <subcellularLocation>
        <location evidence="2">Cytoplasm</location>
    </subcellularLocation>
    <subcellularLocation>
        <location evidence="1">Endomembrane system</location>
    </subcellularLocation>
</comment>
<evidence type="ECO:0000256" key="11">
    <source>
        <dbReference type="PROSITE-ProRule" id="PRU00192"/>
    </source>
</evidence>
<dbReference type="SMART" id="SM00324">
    <property type="entry name" value="RhoGAP"/>
    <property type="match status" value="1"/>
</dbReference>
<dbReference type="SUPFAM" id="SSF48350">
    <property type="entry name" value="GTPase activation domain, GAP"/>
    <property type="match status" value="1"/>
</dbReference>
<evidence type="ECO:0000256" key="8">
    <source>
        <dbReference type="ARBA" id="ARBA00070261"/>
    </source>
</evidence>
<feature type="compositionally biased region" description="Low complexity" evidence="12">
    <location>
        <begin position="844"/>
        <end position="855"/>
    </location>
</feature>
<evidence type="ECO:0000256" key="12">
    <source>
        <dbReference type="SAM" id="MobiDB-lite"/>
    </source>
</evidence>
<dbReference type="SUPFAM" id="SSF50044">
    <property type="entry name" value="SH3-domain"/>
    <property type="match status" value="1"/>
</dbReference>
<dbReference type="InterPro" id="IPR042139">
    <property type="entry name" value="PX_ARHGAP32"/>
</dbReference>
<protein>
    <recommendedName>
        <fullName evidence="8">Rho GTPase-activating protein 32</fullName>
    </recommendedName>
    <alternativeName>
        <fullName evidence="10">Rho-type GTPase-activating protein 32</fullName>
    </alternativeName>
    <alternativeName>
        <fullName evidence="9">Rho/Cdc42/Rac GTPase-activating protein RICS</fullName>
    </alternativeName>
</protein>
<feature type="compositionally biased region" description="Basic and acidic residues" evidence="12">
    <location>
        <begin position="1599"/>
        <end position="1617"/>
    </location>
</feature>
<dbReference type="GO" id="GO:0005794">
    <property type="term" value="C:Golgi apparatus"/>
    <property type="evidence" value="ECO:0007669"/>
    <property type="project" value="TreeGrafter"/>
</dbReference>
<feature type="region of interest" description="Disordered" evidence="12">
    <location>
        <begin position="737"/>
        <end position="769"/>
    </location>
</feature>
<dbReference type="FunFam" id="2.30.30.40:FF:000030">
    <property type="entry name" value="rho GTPase-activating protein 32 isoform X2"/>
    <property type="match status" value="1"/>
</dbReference>
<dbReference type="CDD" id="cd04384">
    <property type="entry name" value="RhoGAP_CdGAP"/>
    <property type="match status" value="1"/>
</dbReference>
<feature type="region of interest" description="Disordered" evidence="12">
    <location>
        <begin position="1133"/>
        <end position="1158"/>
    </location>
</feature>
<sequence>CQSEHLEIVTHTFPFFWLKGLRPGRHLEEDDIVPELAHIHPRERPDWEETISAMARSAEIPELRTEPLMRSCSSSTASMKVKNVKKLCFTKGHFPKLAECAHFHYENVDFGTIQLSLGDEQCEVTRNGYESKELVYLVHIYCQGRSWIVKRSYEDFRVLDKHLHLCIYDRRFSQLPELPRLDSLTDQSESVSQMLLAYLSRLSAIADNKINCGPALTWMEVDNKGNHLLVHEESSINVPAIAAAHVIKRYIAQASDELSFEVGDIVSVIDMPPKEDTTWWRGKHGFQVGFFPSECVELINDKVPQSMTNSVPKPVSKKHGKLITFLRSFMKSRPTKQKLKQRGILRERVFGCDLGEHLLNSGHDVPQVLKSCTEFIEKHGVVDGIYRLSGIASNIQKLRHEFDSEQIPDLTKDVYIQDIHCVGSLCKLYFRELPNPLLTYQLYEKFSEAVSAATDEERLIKIHDVIQQLPPPHYRTLEFLMRHLSHLATFSYITNMHSKNLAIVWAPNLLRSKQIESACFSGTAAFMEVRIQSVVVEFILNHVDVLFSTKLSSLIREGAGHNSLSRPKSLLVSSPSTKLLSLEEAQARTQAQINSPVTEDSKYIEVGEGPAALQGKFHTVIEFPTERFRPPIKSKKSPVGSWRSFFNLGKSSSMSKRKLHRNPSEPNELKAMALAGGRGDTATLRSAKSEESLSSLHNVEGESKVYRPRRPRSSSDALSASFNGELLDTRQHCNSYDNLDATEDSDGDDGPICVPALISPPRSAGEDVDLSPPDIGMASLDFDPMSFQCSLPDTSYAFPLDDSPAGAEASMLKRSPGSICGKTNGSDFSASFLGVVTPDSSKDLTPYSLSSTAPTSAPPPPPPKNAARMLALALAESAQQVSIQSQSRSSEPPTPLSSVQSQEASNFQDVLHPLVPHFQTSSDEGAERGSSPPPNGTTPTFTTSSSYPSASSPPIKPQPPELTSTITKPADSAKSPRSPPGTQPRIDSTPPETPLYKCAPLSSSNGLTSPTRKSPERQQPVAGQVPVHTSSSSSTPPHLQPHLQPQPQLHTPSQTQVQPQSQPLSKASARVAPTSAEPLEKPWEAIKPVQPCTESAKYHDSYGPKPPAPPVRTIESKLATAALSQSEASYHILGESPAPGHMEDALPHHPPSPRKSSMHQPAYLYHAKGEPVLIEPPGAAYYHQRPVPLGPQSIPHHYRPDSVPPHLSYVSKSEPQIPYSARADNRYSTLGPRSYHHSIKSRGNPRSVFVSPGPGHQGYSHDRTHGYPTIRRVHSLHVPSTIRSVPIQRTEVPPDDDMFFYHRPVYQCKAYQQPPQQSSQADYHVTQLQPYFENGRVQYRYSPYSGSNPGAAAGRPGGKATGYHYLARHVLPPGKEHSFVSRDMPPSHGTKEAAAYLSWDPEESERLRMHSIRRESRARQRIKGPVLSQYDNVGLFTPADISGYETLHLRSKSDPGKAVLVAAESKDGRYLPRHMVSDPDVLMYMETDKHVQGSVVSDKSDGLAKQSSSKKCQSSHSLPASLSHGLSHQQESSRHEAKYETGDDKLAGDGSRSKHWQQEYPNKRNFQPRYECPDSDHHQSKAKTSSGYHSTDDQPSAPREQHPRSKPERSHSVREQQHYNQGKPDADRDYSYQKHSTKTVQSHYDNLDDYHPVPQPQAPVQKRGGSGSGSGSFPAPGFSVSHSNRAYSTALGQGAFIQTELALQRPETEIRTE</sequence>
<feature type="domain" description="Rho-GAP" evidence="14">
    <location>
        <begin position="352"/>
        <end position="547"/>
    </location>
</feature>
<evidence type="ECO:0000256" key="10">
    <source>
        <dbReference type="ARBA" id="ARBA00083410"/>
    </source>
</evidence>
<dbReference type="GO" id="GO:1901981">
    <property type="term" value="F:phosphatidylinositol phosphate binding"/>
    <property type="evidence" value="ECO:0007669"/>
    <property type="project" value="InterPro"/>
</dbReference>
<evidence type="ECO:0000256" key="3">
    <source>
        <dbReference type="ARBA" id="ARBA00008795"/>
    </source>
</evidence>
<feature type="compositionally biased region" description="Basic and acidic residues" evidence="12">
    <location>
        <begin position="1531"/>
        <end position="1547"/>
    </location>
</feature>
<keyword evidence="4 11" id="KW-0728">SH3 domain</keyword>
<reference evidence="15" key="2">
    <citation type="submission" date="2025-08" db="UniProtKB">
        <authorList>
            <consortium name="Ensembl"/>
        </authorList>
    </citation>
    <scope>IDENTIFICATION</scope>
</reference>
<dbReference type="Pfam" id="PF07653">
    <property type="entry name" value="SH3_2"/>
    <property type="match status" value="1"/>
</dbReference>
<dbReference type="Proteomes" id="UP000314980">
    <property type="component" value="Unassembled WGS sequence"/>
</dbReference>
<feature type="compositionally biased region" description="Polar residues" evidence="12">
    <location>
        <begin position="1518"/>
        <end position="1530"/>
    </location>
</feature>
<dbReference type="Gene3D" id="3.30.1520.10">
    <property type="entry name" value="Phox-like domain"/>
    <property type="match status" value="1"/>
</dbReference>
<dbReference type="GO" id="GO:0005938">
    <property type="term" value="C:cell cortex"/>
    <property type="evidence" value="ECO:0007669"/>
    <property type="project" value="TreeGrafter"/>
</dbReference>
<evidence type="ECO:0000259" key="14">
    <source>
        <dbReference type="PROSITE" id="PS50238"/>
    </source>
</evidence>
<dbReference type="InterPro" id="IPR051576">
    <property type="entry name" value="PX-Rho_GAP"/>
</dbReference>
<feature type="compositionally biased region" description="Acidic residues" evidence="12">
    <location>
        <begin position="740"/>
        <end position="749"/>
    </location>
</feature>
<dbReference type="GO" id="GO:0007264">
    <property type="term" value="P:small GTPase-mediated signal transduction"/>
    <property type="evidence" value="ECO:0007669"/>
    <property type="project" value="TreeGrafter"/>
</dbReference>
<feature type="domain" description="SH3" evidence="13">
    <location>
        <begin position="239"/>
        <end position="301"/>
    </location>
</feature>
<dbReference type="FunFam" id="1.10.555.10:FF:000002">
    <property type="entry name" value="rho GTPase-activating protein 32 isoform X1"/>
    <property type="match status" value="1"/>
</dbReference>
<dbReference type="InterPro" id="IPR036028">
    <property type="entry name" value="SH3-like_dom_sf"/>
</dbReference>
<dbReference type="CDD" id="cd11835">
    <property type="entry name" value="SH3_ARHGAP32_33"/>
    <property type="match status" value="1"/>
</dbReference>
<feature type="region of interest" description="Disordered" evidence="12">
    <location>
        <begin position="1494"/>
        <end position="1682"/>
    </location>
</feature>
<dbReference type="GeneTree" id="ENSGT00940000154313"/>
<proteinExistence type="inferred from homology"/>
<dbReference type="CDD" id="cd07298">
    <property type="entry name" value="PX_RICS"/>
    <property type="match status" value="1"/>
</dbReference>
<evidence type="ECO:0000259" key="13">
    <source>
        <dbReference type="PROSITE" id="PS50002"/>
    </source>
</evidence>
<feature type="region of interest" description="Disordered" evidence="12">
    <location>
        <begin position="680"/>
        <end position="718"/>
    </location>
</feature>
<evidence type="ECO:0000256" key="4">
    <source>
        <dbReference type="ARBA" id="ARBA00022443"/>
    </source>
</evidence>
<dbReference type="PROSITE" id="PS50002">
    <property type="entry name" value="SH3"/>
    <property type="match status" value="1"/>
</dbReference>
<keyword evidence="16" id="KW-1185">Reference proteome</keyword>
<keyword evidence="7" id="KW-0472">Membrane</keyword>
<dbReference type="FunFam" id="3.30.1520.10:FF:000009">
    <property type="entry name" value="rho GTPase-activating protein 32 isoform X2"/>
    <property type="match status" value="1"/>
</dbReference>
<accession>A0A4W6DXZ3</accession>
<dbReference type="SMART" id="SM00326">
    <property type="entry name" value="SH3"/>
    <property type="match status" value="1"/>
</dbReference>
<feature type="compositionally biased region" description="Polar residues" evidence="12">
    <location>
        <begin position="1001"/>
        <end position="1012"/>
    </location>
</feature>
<dbReference type="PANTHER" id="PTHR15729:SF13">
    <property type="entry name" value="RHO GTPASE-ACTIVATING PROTEIN 32"/>
    <property type="match status" value="1"/>
</dbReference>
<dbReference type="GO" id="GO:0015629">
    <property type="term" value="C:actin cytoskeleton"/>
    <property type="evidence" value="ECO:0007669"/>
    <property type="project" value="TreeGrafter"/>
</dbReference>
<dbReference type="Pfam" id="PF00620">
    <property type="entry name" value="RhoGAP"/>
    <property type="match status" value="1"/>
</dbReference>
<feature type="compositionally biased region" description="Low complexity" evidence="12">
    <location>
        <begin position="1024"/>
        <end position="1063"/>
    </location>
</feature>
<name>A0A4W6DXZ3_LATCA</name>
<dbReference type="SUPFAM" id="SSF64268">
    <property type="entry name" value="PX domain"/>
    <property type="match status" value="1"/>
</dbReference>
<dbReference type="GO" id="GO:0005096">
    <property type="term" value="F:GTPase activator activity"/>
    <property type="evidence" value="ECO:0007669"/>
    <property type="project" value="UniProtKB-KW"/>
</dbReference>
<dbReference type="InterPro" id="IPR001452">
    <property type="entry name" value="SH3_domain"/>
</dbReference>
<evidence type="ECO:0000256" key="6">
    <source>
        <dbReference type="ARBA" id="ARBA00022490"/>
    </source>
</evidence>
<dbReference type="Ensembl" id="ENSLCAT00010030313.1">
    <property type="protein sequence ID" value="ENSLCAP00010029658.1"/>
    <property type="gene ID" value="ENSLCAG00010013780.1"/>
</dbReference>
<dbReference type="PANTHER" id="PTHR15729">
    <property type="entry name" value="CDC42 GTPASE-ACTIVATING PROTEIN"/>
    <property type="match status" value="1"/>
</dbReference>
<dbReference type="InterPro" id="IPR008936">
    <property type="entry name" value="Rho_GTPase_activation_prot"/>
</dbReference>
<dbReference type="Gene3D" id="2.30.30.40">
    <property type="entry name" value="SH3 Domains"/>
    <property type="match status" value="1"/>
</dbReference>
<feature type="compositionally biased region" description="Low complexity" evidence="12">
    <location>
        <begin position="937"/>
        <end position="953"/>
    </location>
</feature>
<feature type="region of interest" description="Disordered" evidence="12">
    <location>
        <begin position="919"/>
        <end position="1087"/>
    </location>
</feature>
<evidence type="ECO:0000256" key="1">
    <source>
        <dbReference type="ARBA" id="ARBA00004308"/>
    </source>
</evidence>
<feature type="compositionally biased region" description="Low complexity" evidence="12">
    <location>
        <begin position="877"/>
        <end position="890"/>
    </location>
</feature>
<keyword evidence="5" id="KW-0343">GTPase activation</keyword>
<evidence type="ECO:0000256" key="7">
    <source>
        <dbReference type="ARBA" id="ARBA00023136"/>
    </source>
</evidence>
<reference evidence="16" key="1">
    <citation type="submission" date="2015-09" db="EMBL/GenBank/DDBJ databases">
        <authorList>
            <person name="Sai Rama Sridatta P."/>
        </authorList>
    </citation>
    <scope>NUCLEOTIDE SEQUENCE [LARGE SCALE GENOMIC DNA]</scope>
</reference>
<dbReference type="Gene3D" id="1.10.555.10">
    <property type="entry name" value="Rho GTPase activation protein"/>
    <property type="match status" value="1"/>
</dbReference>
<evidence type="ECO:0000256" key="5">
    <source>
        <dbReference type="ARBA" id="ARBA00022468"/>
    </source>
</evidence>
<feature type="compositionally biased region" description="Low complexity" evidence="12">
    <location>
        <begin position="1671"/>
        <end position="1681"/>
    </location>
</feature>
<dbReference type="InterPro" id="IPR036871">
    <property type="entry name" value="PX_dom_sf"/>
</dbReference>
<organism evidence="15 16">
    <name type="scientific">Lates calcarifer</name>
    <name type="common">Barramundi</name>
    <name type="synonym">Holocentrus calcarifer</name>
    <dbReference type="NCBI Taxonomy" id="8187"/>
    <lineage>
        <taxon>Eukaryota</taxon>
        <taxon>Metazoa</taxon>
        <taxon>Chordata</taxon>
        <taxon>Craniata</taxon>
        <taxon>Vertebrata</taxon>
        <taxon>Euteleostomi</taxon>
        <taxon>Actinopterygii</taxon>
        <taxon>Neopterygii</taxon>
        <taxon>Teleostei</taxon>
        <taxon>Neoteleostei</taxon>
        <taxon>Acanthomorphata</taxon>
        <taxon>Carangaria</taxon>
        <taxon>Carangaria incertae sedis</taxon>
        <taxon>Centropomidae</taxon>
        <taxon>Lates</taxon>
    </lineage>
</organism>
<dbReference type="PROSITE" id="PS50238">
    <property type="entry name" value="RHOGAP"/>
    <property type="match status" value="1"/>
</dbReference>
<evidence type="ECO:0000313" key="15">
    <source>
        <dbReference type="Ensembl" id="ENSLCAP00010029658.1"/>
    </source>
</evidence>
<dbReference type="GO" id="GO:0001650">
    <property type="term" value="C:fibrillar center"/>
    <property type="evidence" value="ECO:0007669"/>
    <property type="project" value="TreeGrafter"/>
</dbReference>
<evidence type="ECO:0000256" key="9">
    <source>
        <dbReference type="ARBA" id="ARBA00077590"/>
    </source>
</evidence>